<dbReference type="SUPFAM" id="SSF160631">
    <property type="entry name" value="SMI1/KNR4-like"/>
    <property type="match status" value="1"/>
</dbReference>
<gene>
    <name evidence="3" type="ORF">ACFPM3_25865</name>
</gene>
<evidence type="ECO:0000259" key="2">
    <source>
        <dbReference type="SMART" id="SM00860"/>
    </source>
</evidence>
<dbReference type="RefSeq" id="WP_345690076.1">
    <property type="nucleotide sequence ID" value="NZ_BAABIT010000001.1"/>
</dbReference>
<feature type="domain" description="Knr4/Smi1-like" evidence="2">
    <location>
        <begin position="10"/>
        <end position="176"/>
    </location>
</feature>
<protein>
    <submittedName>
        <fullName evidence="3">SMI1/KNR4 family protein</fullName>
    </submittedName>
</protein>
<keyword evidence="4" id="KW-1185">Reference proteome</keyword>
<reference evidence="4" key="1">
    <citation type="journal article" date="2019" name="Int. J. Syst. Evol. Microbiol.">
        <title>The Global Catalogue of Microorganisms (GCM) 10K type strain sequencing project: providing services to taxonomists for standard genome sequencing and annotation.</title>
        <authorList>
            <consortium name="The Broad Institute Genomics Platform"/>
            <consortium name="The Broad Institute Genome Sequencing Center for Infectious Disease"/>
            <person name="Wu L."/>
            <person name="Ma J."/>
        </authorList>
    </citation>
    <scope>NUCLEOTIDE SEQUENCE [LARGE SCALE GENOMIC DNA]</scope>
    <source>
        <strain evidence="4">CGMCC 4.1648</strain>
    </source>
</reference>
<dbReference type="EMBL" id="JBHSJD010000022">
    <property type="protein sequence ID" value="MFC5025557.1"/>
    <property type="molecule type" value="Genomic_DNA"/>
</dbReference>
<name>A0ABV9XKF1_9ACTN</name>
<evidence type="ECO:0000256" key="1">
    <source>
        <dbReference type="SAM" id="MobiDB-lite"/>
    </source>
</evidence>
<sequence>MSGRENTGRAPTEADVQEAEQQLGITFPPAYRAHLLHPAPGLRRPRALRRGRDGWAWEGDDRTNHALLTTPFPHPASYRAEDEALDAREPREEDYPDAGSFQDAWREWDDACEEPEERKTAGAVYLQDDNPFYTLYVVTGPYRDTMWLDRRAISDDIVPITDRDGRILTFAEWYDWLPNPVDLAAFAPGIS</sequence>
<proteinExistence type="predicted"/>
<comment type="caution">
    <text evidence="3">The sequence shown here is derived from an EMBL/GenBank/DDBJ whole genome shotgun (WGS) entry which is preliminary data.</text>
</comment>
<evidence type="ECO:0000313" key="3">
    <source>
        <dbReference type="EMBL" id="MFC5025557.1"/>
    </source>
</evidence>
<dbReference type="InterPro" id="IPR037883">
    <property type="entry name" value="Knr4/Smi1-like_sf"/>
</dbReference>
<organism evidence="3 4">
    <name type="scientific">Streptomyces coeruleoprunus</name>
    <dbReference type="NCBI Taxonomy" id="285563"/>
    <lineage>
        <taxon>Bacteria</taxon>
        <taxon>Bacillati</taxon>
        <taxon>Actinomycetota</taxon>
        <taxon>Actinomycetes</taxon>
        <taxon>Kitasatosporales</taxon>
        <taxon>Streptomycetaceae</taxon>
        <taxon>Streptomyces</taxon>
    </lineage>
</organism>
<dbReference type="InterPro" id="IPR018958">
    <property type="entry name" value="Knr4/Smi1-like_dom"/>
</dbReference>
<evidence type="ECO:0000313" key="4">
    <source>
        <dbReference type="Proteomes" id="UP001595829"/>
    </source>
</evidence>
<feature type="region of interest" description="Disordered" evidence="1">
    <location>
        <begin position="1"/>
        <end position="25"/>
    </location>
</feature>
<accession>A0ABV9XKF1</accession>
<dbReference type="Proteomes" id="UP001595829">
    <property type="component" value="Unassembled WGS sequence"/>
</dbReference>
<dbReference type="SMART" id="SM00860">
    <property type="entry name" value="SMI1_KNR4"/>
    <property type="match status" value="1"/>
</dbReference>